<keyword evidence="3" id="KW-0805">Transcription regulation</keyword>
<dbReference type="InterPro" id="IPR009057">
    <property type="entry name" value="Homeodomain-like_sf"/>
</dbReference>
<feature type="domain" description="HTH tetR-type" evidence="7">
    <location>
        <begin position="6"/>
        <end position="66"/>
    </location>
</feature>
<dbReference type="InterPro" id="IPR050109">
    <property type="entry name" value="HTH-type_TetR-like_transc_reg"/>
</dbReference>
<evidence type="ECO:0000313" key="8">
    <source>
        <dbReference type="EMBL" id="MBB2198298.1"/>
    </source>
</evidence>
<dbReference type="Pfam" id="PF02909">
    <property type="entry name" value="TetR_C_1"/>
    <property type="match status" value="1"/>
</dbReference>
<evidence type="ECO:0000256" key="2">
    <source>
        <dbReference type="ARBA" id="ARBA00022491"/>
    </source>
</evidence>
<dbReference type="AlphaFoldDB" id="A0A7W4K0V2"/>
<dbReference type="PRINTS" id="PR00455">
    <property type="entry name" value="HTHTETR"/>
</dbReference>
<dbReference type="InterPro" id="IPR003012">
    <property type="entry name" value="Tet_transcr_reg_TetR"/>
</dbReference>
<keyword evidence="5" id="KW-0804">Transcription</keyword>
<dbReference type="InterPro" id="IPR036271">
    <property type="entry name" value="Tet_transcr_reg_TetR-rel_C_sf"/>
</dbReference>
<evidence type="ECO:0000313" key="9">
    <source>
        <dbReference type="Proteomes" id="UP000530320"/>
    </source>
</evidence>
<keyword evidence="4 6" id="KW-0238">DNA-binding</keyword>
<evidence type="ECO:0000256" key="3">
    <source>
        <dbReference type="ARBA" id="ARBA00023015"/>
    </source>
</evidence>
<comment type="function">
    <text evidence="1">TetR is the repressor of the tetracycline resistance element; its N-terminal region forms a helix-turn-helix structure and binds DNA. Binding of tetracycline to TetR reduces the repressor affinity for the tetracycline resistance gene (tetA) promoter operator sites.</text>
</comment>
<dbReference type="PRINTS" id="PR00400">
    <property type="entry name" value="TETREPRESSOR"/>
</dbReference>
<gene>
    <name evidence="8" type="ORF">HLH44_12680</name>
</gene>
<dbReference type="GO" id="GO:0046677">
    <property type="term" value="P:response to antibiotic"/>
    <property type="evidence" value="ECO:0007669"/>
    <property type="project" value="InterPro"/>
</dbReference>
<reference evidence="8 9" key="1">
    <citation type="submission" date="2020-04" db="EMBL/GenBank/DDBJ databases">
        <title>Description of novel Gluconacetobacter.</title>
        <authorList>
            <person name="Sombolestani A."/>
        </authorList>
    </citation>
    <scope>NUCLEOTIDE SEQUENCE [LARGE SCALE GENOMIC DNA]</scope>
    <source>
        <strain evidence="8 9">LMG 22058</strain>
    </source>
</reference>
<comment type="caution">
    <text evidence="8">The sequence shown here is derived from an EMBL/GenBank/DDBJ whole genome shotgun (WGS) entry which is preliminary data.</text>
</comment>
<dbReference type="InterPro" id="IPR001647">
    <property type="entry name" value="HTH_TetR"/>
</dbReference>
<dbReference type="Pfam" id="PF00440">
    <property type="entry name" value="TetR_N"/>
    <property type="match status" value="1"/>
</dbReference>
<keyword evidence="2" id="KW-0678">Repressor</keyword>
<dbReference type="Proteomes" id="UP000530320">
    <property type="component" value="Unassembled WGS sequence"/>
</dbReference>
<dbReference type="SUPFAM" id="SSF48498">
    <property type="entry name" value="Tetracyclin repressor-like, C-terminal domain"/>
    <property type="match status" value="1"/>
</dbReference>
<organism evidence="8 9">
    <name type="scientific">Gluconacetobacter dulcium</name>
    <dbReference type="NCBI Taxonomy" id="2729096"/>
    <lineage>
        <taxon>Bacteria</taxon>
        <taxon>Pseudomonadati</taxon>
        <taxon>Pseudomonadota</taxon>
        <taxon>Alphaproteobacteria</taxon>
        <taxon>Acetobacterales</taxon>
        <taxon>Acetobacteraceae</taxon>
        <taxon>Gluconacetobacter</taxon>
    </lineage>
</organism>
<dbReference type="PANTHER" id="PTHR30055">
    <property type="entry name" value="HTH-TYPE TRANSCRIPTIONAL REGULATOR RUTR"/>
    <property type="match status" value="1"/>
</dbReference>
<dbReference type="GO" id="GO:0045892">
    <property type="term" value="P:negative regulation of DNA-templated transcription"/>
    <property type="evidence" value="ECO:0007669"/>
    <property type="project" value="InterPro"/>
</dbReference>
<evidence type="ECO:0000256" key="1">
    <source>
        <dbReference type="ARBA" id="ARBA00002856"/>
    </source>
</evidence>
<dbReference type="InterPro" id="IPR004111">
    <property type="entry name" value="Repressor_TetR_C"/>
</dbReference>
<evidence type="ECO:0000256" key="5">
    <source>
        <dbReference type="ARBA" id="ARBA00023163"/>
    </source>
</evidence>
<dbReference type="Gene3D" id="1.10.357.10">
    <property type="entry name" value="Tetracycline Repressor, domain 2"/>
    <property type="match status" value="1"/>
</dbReference>
<dbReference type="GO" id="GO:0000976">
    <property type="term" value="F:transcription cis-regulatory region binding"/>
    <property type="evidence" value="ECO:0007669"/>
    <property type="project" value="TreeGrafter"/>
</dbReference>
<evidence type="ECO:0000256" key="6">
    <source>
        <dbReference type="PROSITE-ProRule" id="PRU00335"/>
    </source>
</evidence>
<sequence length="202" mass="22045">MVSRIALTPARIVDAALAMVDKGGLRALTMRALGARLGVEAMSLYHHVRNRDELLDLLVERILSEAAADDLPASGDWQAWLRRVATRYREILRAHPALAPEIAVRPARSPAAWRQLEAGAAILREVGFSPARSFYILNTLGMFVMGHVLAETGGTLEPASETPRTGTHDEIFAFGLSAFLSGCAMMLAERPDHRQEPHACPT</sequence>
<feature type="DNA-binding region" description="H-T-H motif" evidence="6">
    <location>
        <begin position="29"/>
        <end position="48"/>
    </location>
</feature>
<dbReference type="PANTHER" id="PTHR30055:SF151">
    <property type="entry name" value="TRANSCRIPTIONAL REGULATORY PROTEIN"/>
    <property type="match status" value="1"/>
</dbReference>
<evidence type="ECO:0000259" key="7">
    <source>
        <dbReference type="PROSITE" id="PS50977"/>
    </source>
</evidence>
<dbReference type="RefSeq" id="WP_183009499.1">
    <property type="nucleotide sequence ID" value="NZ_JABEQP010000007.1"/>
</dbReference>
<dbReference type="SUPFAM" id="SSF46689">
    <property type="entry name" value="Homeodomain-like"/>
    <property type="match status" value="1"/>
</dbReference>
<dbReference type="GO" id="GO:0003700">
    <property type="term" value="F:DNA-binding transcription factor activity"/>
    <property type="evidence" value="ECO:0007669"/>
    <property type="project" value="TreeGrafter"/>
</dbReference>
<protein>
    <submittedName>
        <fullName evidence="8">TetR family transcriptional regulator</fullName>
    </submittedName>
</protein>
<evidence type="ECO:0000256" key="4">
    <source>
        <dbReference type="ARBA" id="ARBA00023125"/>
    </source>
</evidence>
<name>A0A7W4K0V2_9PROT</name>
<dbReference type="EMBL" id="JABEQP010000007">
    <property type="protein sequence ID" value="MBB2198298.1"/>
    <property type="molecule type" value="Genomic_DNA"/>
</dbReference>
<dbReference type="PROSITE" id="PS50977">
    <property type="entry name" value="HTH_TETR_2"/>
    <property type="match status" value="1"/>
</dbReference>
<proteinExistence type="predicted"/>
<accession>A0A7W4K0V2</accession>